<sequence>MFEKNLTDLIRGLRANKKNEAKYIATCIEEIRRELKGNDPDLKAIAISKLTYLQMLGFDMGWASFQVVEVMASPKFVNKRIGYLAAAQSFRQDTEVLMLTTNLIKKDLASSNYIEVGITIDGLSHILTPDLARDLSSDLISMLTHSRPYIRKKVILVLYKVFLKFPDGLRYSFPRLKERLDDPDPSVVCASINVICELARMNPKNYLSLAPQLFKLLTTSSNNWMLIKIIKLFAALTPLEPRLAKKLVAPIKSLIQTTPAMSLLYECIQTVISGGMLTLNSESGEASSASDVALAALCASKLKKFLEDPDQNLKYVGLLAMGKLLTIYPKAVVEHRDLILNCVEDSDISIRLRALDLVVGMTSKKTLMDIVKRLMTQLMPPPVPTAAFPTATAFQDPSYRRIIVDRILSICSHNSYSNITNFGWYIAVLVDLVYISEVNVGSQLSAQIVDVGVRVKSVRQYCVKMMSTGRPESNSDILYGAAWICGEYCNYLSSIPNTVKALLRPEALRLTPTVQQIYLHNVVKIYAYWSRQIAEDWSHDSWKEFLDTTNTAMELVQPFCHSNDLEVQERAYGAREIFRIVHSKVDTFTENPSPILVNLSDLFFSTELNPVAPKAQRKVPIPEGLDIDEWINEPIPESDSEEEVDAYGDNSFLDDQYPNSDRKKGEPIAEDPEVQKRRRAQRAEKLKNDPFYISTEANSIPSSPISEIDVDSIPIVELTIDEKPSLKSDRFNKKGKRKSKKKDRSPSPELAPIVFQPEEMPEDAMGSGSDDDSKLAKPVAKAGLLDHDFSGLLSVDLSKPLGADEVIIR</sequence>
<dbReference type="AlphaFoldDB" id="A0A1Y1Y899"/>
<feature type="compositionally biased region" description="Basic residues" evidence="10">
    <location>
        <begin position="733"/>
        <end position="743"/>
    </location>
</feature>
<comment type="subcellular location">
    <subcellularLocation>
        <location evidence="1">Cytoplasmic vesicle</location>
        <location evidence="1">Clathrin-coated vesicle membrane</location>
        <topology evidence="1">Peripheral membrane protein</topology>
        <orientation evidence="1">Cytoplasmic side</orientation>
    </subcellularLocation>
</comment>
<dbReference type="InParanoid" id="A0A1Y1Y899"/>
<proteinExistence type="inferred from homology"/>
<protein>
    <recommendedName>
        <fullName evidence="3">AP-3 complex subunit delta</fullName>
    </recommendedName>
    <alternativeName>
        <fullName evidence="9">Adaptor-related protein complex 3 subunit delta</fullName>
    </alternativeName>
    <alternativeName>
        <fullName evidence="8">Delta-adaptin 3</fullName>
    </alternativeName>
</protein>
<evidence type="ECO:0000256" key="7">
    <source>
        <dbReference type="ARBA" id="ARBA00023136"/>
    </source>
</evidence>
<dbReference type="PANTHER" id="PTHR22781">
    <property type="entry name" value="DELTA ADAPTIN-RELATED"/>
    <property type="match status" value="1"/>
</dbReference>
<reference evidence="12 13" key="1">
    <citation type="submission" date="2016-07" db="EMBL/GenBank/DDBJ databases">
        <title>Pervasive Adenine N6-methylation of Active Genes in Fungi.</title>
        <authorList>
            <consortium name="DOE Joint Genome Institute"/>
            <person name="Mondo S.J."/>
            <person name="Dannebaum R.O."/>
            <person name="Kuo R.C."/>
            <person name="Labutti K."/>
            <person name="Haridas S."/>
            <person name="Kuo A."/>
            <person name="Salamov A."/>
            <person name="Ahrendt S.R."/>
            <person name="Lipzen A."/>
            <person name="Sullivan W."/>
            <person name="Andreopoulos W.B."/>
            <person name="Clum A."/>
            <person name="Lindquist E."/>
            <person name="Daum C."/>
            <person name="Ramamoorthy G.K."/>
            <person name="Gryganskyi A."/>
            <person name="Culley D."/>
            <person name="Magnuson J.K."/>
            <person name="James T.Y."/>
            <person name="O'Malley M.A."/>
            <person name="Stajich J.E."/>
            <person name="Spatafora J.W."/>
            <person name="Visel A."/>
            <person name="Grigoriev I.V."/>
        </authorList>
    </citation>
    <scope>NUCLEOTIDE SEQUENCE [LARGE SCALE GENOMIC DNA]</scope>
    <source>
        <strain evidence="12 13">CBS 931.73</strain>
    </source>
</reference>
<dbReference type="Proteomes" id="UP000193498">
    <property type="component" value="Unassembled WGS sequence"/>
</dbReference>
<dbReference type="SMART" id="SM01354">
    <property type="entry name" value="BLVR"/>
    <property type="match status" value="1"/>
</dbReference>
<evidence type="ECO:0000256" key="1">
    <source>
        <dbReference type="ARBA" id="ARBA00004145"/>
    </source>
</evidence>
<dbReference type="GO" id="GO:0006896">
    <property type="term" value="P:Golgi to vacuole transport"/>
    <property type="evidence" value="ECO:0007669"/>
    <property type="project" value="TreeGrafter"/>
</dbReference>
<organism evidence="12 13">
    <name type="scientific">Basidiobolus meristosporus CBS 931.73</name>
    <dbReference type="NCBI Taxonomy" id="1314790"/>
    <lineage>
        <taxon>Eukaryota</taxon>
        <taxon>Fungi</taxon>
        <taxon>Fungi incertae sedis</taxon>
        <taxon>Zoopagomycota</taxon>
        <taxon>Entomophthoromycotina</taxon>
        <taxon>Basidiobolomycetes</taxon>
        <taxon>Basidiobolales</taxon>
        <taxon>Basidiobolaceae</taxon>
        <taxon>Basidiobolus</taxon>
    </lineage>
</organism>
<feature type="region of interest" description="Disordered" evidence="10">
    <location>
        <begin position="649"/>
        <end position="706"/>
    </location>
</feature>
<keyword evidence="7" id="KW-0472">Membrane</keyword>
<dbReference type="GO" id="GO:0030123">
    <property type="term" value="C:AP-3 adaptor complex"/>
    <property type="evidence" value="ECO:0007669"/>
    <property type="project" value="InterPro"/>
</dbReference>
<dbReference type="PIRSF" id="PIRSF037092">
    <property type="entry name" value="AP3_complex_delta"/>
    <property type="match status" value="1"/>
</dbReference>
<dbReference type="GO" id="GO:0006623">
    <property type="term" value="P:protein targeting to vacuole"/>
    <property type="evidence" value="ECO:0007669"/>
    <property type="project" value="TreeGrafter"/>
</dbReference>
<dbReference type="InterPro" id="IPR016024">
    <property type="entry name" value="ARM-type_fold"/>
</dbReference>
<feature type="region of interest" description="Disordered" evidence="10">
    <location>
        <begin position="724"/>
        <end position="775"/>
    </location>
</feature>
<gene>
    <name evidence="12" type="ORF">K493DRAFT_324889</name>
</gene>
<dbReference type="InterPro" id="IPR011989">
    <property type="entry name" value="ARM-like"/>
</dbReference>
<keyword evidence="6" id="KW-0653">Protein transport</keyword>
<evidence type="ECO:0000313" key="12">
    <source>
        <dbReference type="EMBL" id="ORX94199.1"/>
    </source>
</evidence>
<feature type="domain" description="AP-3 complex subunit delta" evidence="11">
    <location>
        <begin position="669"/>
        <end position="776"/>
    </location>
</feature>
<evidence type="ECO:0000256" key="3">
    <source>
        <dbReference type="ARBA" id="ARBA00015717"/>
    </source>
</evidence>
<dbReference type="GO" id="GO:0010008">
    <property type="term" value="C:endosome membrane"/>
    <property type="evidence" value="ECO:0007669"/>
    <property type="project" value="TreeGrafter"/>
</dbReference>
<keyword evidence="4" id="KW-0813">Transport</keyword>
<evidence type="ECO:0000256" key="9">
    <source>
        <dbReference type="ARBA" id="ARBA00083145"/>
    </source>
</evidence>
<evidence type="ECO:0000256" key="5">
    <source>
        <dbReference type="ARBA" id="ARBA00022737"/>
    </source>
</evidence>
<dbReference type="Pfam" id="PF01602">
    <property type="entry name" value="Adaptin_N"/>
    <property type="match status" value="1"/>
</dbReference>
<evidence type="ECO:0000256" key="4">
    <source>
        <dbReference type="ARBA" id="ARBA00022448"/>
    </source>
</evidence>
<evidence type="ECO:0000313" key="13">
    <source>
        <dbReference type="Proteomes" id="UP000193498"/>
    </source>
</evidence>
<dbReference type="EMBL" id="MCFE01000211">
    <property type="protein sequence ID" value="ORX94199.1"/>
    <property type="molecule type" value="Genomic_DNA"/>
</dbReference>
<dbReference type="Gene3D" id="1.25.10.10">
    <property type="entry name" value="Leucine-rich Repeat Variant"/>
    <property type="match status" value="1"/>
</dbReference>
<dbReference type="STRING" id="1314790.A0A1Y1Y899"/>
<dbReference type="SUPFAM" id="SSF48371">
    <property type="entry name" value="ARM repeat"/>
    <property type="match status" value="1"/>
</dbReference>
<name>A0A1Y1Y899_9FUNG</name>
<evidence type="ECO:0000256" key="2">
    <source>
        <dbReference type="ARBA" id="ARBA00006613"/>
    </source>
</evidence>
<evidence type="ECO:0000259" key="11">
    <source>
        <dbReference type="SMART" id="SM01354"/>
    </source>
</evidence>
<dbReference type="OrthoDB" id="10264595at2759"/>
<dbReference type="PANTHER" id="PTHR22781:SF12">
    <property type="entry name" value="AP-3 COMPLEX SUBUNIT DELTA-1"/>
    <property type="match status" value="1"/>
</dbReference>
<comment type="caution">
    <text evidence="12">The sequence shown here is derived from an EMBL/GenBank/DDBJ whole genome shotgun (WGS) entry which is preliminary data.</text>
</comment>
<dbReference type="FunCoup" id="A0A1Y1Y899">
    <property type="interactions" value="521"/>
</dbReference>
<dbReference type="InterPro" id="IPR017105">
    <property type="entry name" value="AP3_complex_dsu"/>
</dbReference>
<evidence type="ECO:0000256" key="6">
    <source>
        <dbReference type="ARBA" id="ARBA00022927"/>
    </source>
</evidence>
<dbReference type="InterPro" id="IPR010474">
    <property type="entry name" value="AP3D_dom_metazoa"/>
</dbReference>
<accession>A0A1Y1Y899</accession>
<dbReference type="GO" id="GO:0030665">
    <property type="term" value="C:clathrin-coated vesicle membrane"/>
    <property type="evidence" value="ECO:0007669"/>
    <property type="project" value="UniProtKB-SubCell"/>
</dbReference>
<feature type="compositionally biased region" description="Polar residues" evidence="10">
    <location>
        <begin position="695"/>
        <end position="705"/>
    </location>
</feature>
<evidence type="ECO:0000256" key="10">
    <source>
        <dbReference type="SAM" id="MobiDB-lite"/>
    </source>
</evidence>
<comment type="similarity">
    <text evidence="2">Belongs to the adaptor complexes large subunit family.</text>
</comment>
<keyword evidence="13" id="KW-1185">Reference proteome</keyword>
<keyword evidence="5" id="KW-0677">Repeat</keyword>
<evidence type="ECO:0000256" key="8">
    <source>
        <dbReference type="ARBA" id="ARBA00076742"/>
    </source>
</evidence>
<dbReference type="FunFam" id="1.25.10.10:FF:000251">
    <property type="entry name" value="AP-3 complex subunit delta"/>
    <property type="match status" value="1"/>
</dbReference>
<dbReference type="InterPro" id="IPR002553">
    <property type="entry name" value="Clathrin/coatomer_adapt-like_N"/>
</dbReference>